<evidence type="ECO:0000256" key="2">
    <source>
        <dbReference type="ARBA" id="ARBA00022679"/>
    </source>
</evidence>
<reference evidence="9" key="1">
    <citation type="submission" date="2017-05" db="UniProtKB">
        <authorList>
            <consortium name="EnsemblMetazoa"/>
        </authorList>
    </citation>
    <scope>IDENTIFICATION</scope>
</reference>
<dbReference type="InterPro" id="IPR001245">
    <property type="entry name" value="Ser-Thr/Tyr_kinase_cat_dom"/>
</dbReference>
<keyword evidence="4" id="KW-0418">Kinase</keyword>
<dbReference type="PROSITE" id="PS50011">
    <property type="entry name" value="PROTEIN_KINASE_DOM"/>
    <property type="match status" value="1"/>
</dbReference>
<dbReference type="eggNOG" id="KOG0196">
    <property type="taxonomic scope" value="Eukaryota"/>
</dbReference>
<evidence type="ECO:0000256" key="3">
    <source>
        <dbReference type="ARBA" id="ARBA00022741"/>
    </source>
</evidence>
<dbReference type="InterPro" id="IPR020635">
    <property type="entry name" value="Tyr_kinase_cat_dom"/>
</dbReference>
<dbReference type="STRING" id="400682.A0A1X7SVF4"/>
<dbReference type="EnsemblMetazoa" id="Aqu2.1.06131_001">
    <property type="protein sequence ID" value="Aqu2.1.06131_001"/>
    <property type="gene ID" value="Aqu2.1.06131"/>
</dbReference>
<dbReference type="Pfam" id="PF07714">
    <property type="entry name" value="PK_Tyr_Ser-Thr"/>
    <property type="match status" value="1"/>
</dbReference>
<keyword evidence="2" id="KW-0808">Transferase</keyword>
<dbReference type="Gene3D" id="1.10.510.10">
    <property type="entry name" value="Transferase(Phosphotransferase) domain 1"/>
    <property type="match status" value="1"/>
</dbReference>
<dbReference type="PRINTS" id="PR00109">
    <property type="entry name" value="TYRKINASE"/>
</dbReference>
<dbReference type="PANTHER" id="PTHR24416">
    <property type="entry name" value="TYROSINE-PROTEIN KINASE RECEPTOR"/>
    <property type="match status" value="1"/>
</dbReference>
<dbReference type="InterPro" id="IPR011009">
    <property type="entry name" value="Kinase-like_dom_sf"/>
</dbReference>
<keyword evidence="3" id="KW-0547">Nucleotide-binding</keyword>
<proteinExistence type="predicted"/>
<feature type="domain" description="Protein kinase" evidence="8">
    <location>
        <begin position="1"/>
        <end position="205"/>
    </location>
</feature>
<dbReference type="GO" id="GO:0004714">
    <property type="term" value="F:transmembrane receptor protein tyrosine kinase activity"/>
    <property type="evidence" value="ECO:0007669"/>
    <property type="project" value="TreeGrafter"/>
</dbReference>
<keyword evidence="6" id="KW-0472">Membrane</keyword>
<dbReference type="GO" id="GO:0012505">
    <property type="term" value="C:endomembrane system"/>
    <property type="evidence" value="ECO:0007669"/>
    <property type="project" value="UniProtKB-SubCell"/>
</dbReference>
<evidence type="ECO:0000256" key="6">
    <source>
        <dbReference type="ARBA" id="ARBA00023136"/>
    </source>
</evidence>
<dbReference type="GO" id="GO:0005886">
    <property type="term" value="C:plasma membrane"/>
    <property type="evidence" value="ECO:0007669"/>
    <property type="project" value="TreeGrafter"/>
</dbReference>
<evidence type="ECO:0000313" key="9">
    <source>
        <dbReference type="EnsemblMetazoa" id="Aqu2.1.06131_001"/>
    </source>
</evidence>
<dbReference type="InParanoid" id="A0A1X7SVF4"/>
<protein>
    <recommendedName>
        <fullName evidence="8">Protein kinase domain-containing protein</fullName>
    </recommendedName>
</protein>
<organism evidence="9">
    <name type="scientific">Amphimedon queenslandica</name>
    <name type="common">Sponge</name>
    <dbReference type="NCBI Taxonomy" id="400682"/>
    <lineage>
        <taxon>Eukaryota</taxon>
        <taxon>Metazoa</taxon>
        <taxon>Porifera</taxon>
        <taxon>Demospongiae</taxon>
        <taxon>Heteroscleromorpha</taxon>
        <taxon>Haplosclerida</taxon>
        <taxon>Niphatidae</taxon>
        <taxon>Amphimedon</taxon>
    </lineage>
</organism>
<dbReference type="InterPro" id="IPR050122">
    <property type="entry name" value="RTK"/>
</dbReference>
<dbReference type="GO" id="GO:0007169">
    <property type="term" value="P:cell surface receptor protein tyrosine kinase signaling pathway"/>
    <property type="evidence" value="ECO:0007669"/>
    <property type="project" value="TreeGrafter"/>
</dbReference>
<dbReference type="GO" id="GO:0048468">
    <property type="term" value="P:cell development"/>
    <property type="evidence" value="ECO:0007669"/>
    <property type="project" value="UniProtKB-ARBA"/>
</dbReference>
<dbReference type="AlphaFoldDB" id="A0A1X7SVF4"/>
<dbReference type="InterPro" id="IPR000719">
    <property type="entry name" value="Prot_kinase_dom"/>
</dbReference>
<keyword evidence="5" id="KW-0067">ATP-binding</keyword>
<dbReference type="GO" id="GO:0005524">
    <property type="term" value="F:ATP binding"/>
    <property type="evidence" value="ECO:0007669"/>
    <property type="project" value="UniProtKB-KW"/>
</dbReference>
<dbReference type="GO" id="GO:0043235">
    <property type="term" value="C:receptor complex"/>
    <property type="evidence" value="ECO:0007669"/>
    <property type="project" value="TreeGrafter"/>
</dbReference>
<evidence type="ECO:0000256" key="5">
    <source>
        <dbReference type="ARBA" id="ARBA00022840"/>
    </source>
</evidence>
<comment type="subcellular location">
    <subcellularLocation>
        <location evidence="1">Endomembrane system</location>
    </subcellularLocation>
</comment>
<dbReference type="FunFam" id="1.10.510.10:FF:001512">
    <property type="entry name" value="Receptor tyrosine-protein kinase erbB-2"/>
    <property type="match status" value="1"/>
</dbReference>
<dbReference type="PROSITE" id="PS00109">
    <property type="entry name" value="PROTEIN_KINASE_TYR"/>
    <property type="match status" value="1"/>
</dbReference>
<keyword evidence="7" id="KW-0829">Tyrosine-protein kinase</keyword>
<evidence type="ECO:0000259" key="8">
    <source>
        <dbReference type="PROSITE" id="PS50011"/>
    </source>
</evidence>
<dbReference type="OrthoDB" id="4062651at2759"/>
<dbReference type="SUPFAM" id="SSF56112">
    <property type="entry name" value="Protein kinase-like (PK-like)"/>
    <property type="match status" value="1"/>
</dbReference>
<accession>A0A1X7SVF4</accession>
<name>A0A1X7SVF4_AMPQE</name>
<evidence type="ECO:0000256" key="1">
    <source>
        <dbReference type="ARBA" id="ARBA00004308"/>
    </source>
</evidence>
<dbReference type="SMART" id="SM00219">
    <property type="entry name" value="TyrKc"/>
    <property type="match status" value="1"/>
</dbReference>
<evidence type="ECO:0000256" key="7">
    <source>
        <dbReference type="ARBA" id="ARBA00023137"/>
    </source>
</evidence>
<dbReference type="InterPro" id="IPR008266">
    <property type="entry name" value="Tyr_kinase_AS"/>
</dbReference>
<dbReference type="GO" id="GO:0050793">
    <property type="term" value="P:regulation of developmental process"/>
    <property type="evidence" value="ECO:0007669"/>
    <property type="project" value="UniProtKB-ARBA"/>
</dbReference>
<evidence type="ECO:0000256" key="4">
    <source>
        <dbReference type="ARBA" id="ARBA00022777"/>
    </source>
</evidence>
<dbReference type="PANTHER" id="PTHR24416:SF539">
    <property type="entry name" value="RECEPTOR PROTEIN-TYROSINE KINASE"/>
    <property type="match status" value="1"/>
</dbReference>
<sequence length="252" mass="28975">MGQFHHDNVVVLYGVISRIDPVMIVMEYLQNGSLDRYLQKNLDKISHERLAKMSYGVAKGMKYLSSIGFVHRDLAARNILVANDETCKVADFGLAREMVENEYDVQKGGRIPVRWTAPEAISHRSFTTASDVWSYGVLLWETFSFGETPYDGWDNATIFQRLENGERLHPPRAEPCMYTYLFGDYRIATKFRGNKLSRIKPQVFFRELTFAILVLKHTCLWAIRIFRGINFHEYGKSAKTAKVVPSKLSGYT</sequence>